<accession>A0A9W9VYK9</accession>
<proteinExistence type="predicted"/>
<comment type="caution">
    <text evidence="1">The sequence shown here is derived from an EMBL/GenBank/DDBJ whole genome shotgun (WGS) entry which is preliminary data.</text>
</comment>
<name>A0A9W9VYK9_9EURO</name>
<dbReference type="PANTHER" id="PTHR13271:SF76">
    <property type="entry name" value="SET DOMAIN-CONTAINING PROTEIN 8"/>
    <property type="match status" value="1"/>
</dbReference>
<dbReference type="OrthoDB" id="441812at2759"/>
<keyword evidence="2" id="KW-1185">Reference proteome</keyword>
<dbReference type="Proteomes" id="UP001147747">
    <property type="component" value="Unassembled WGS sequence"/>
</dbReference>
<dbReference type="InterPro" id="IPR046341">
    <property type="entry name" value="SET_dom_sf"/>
</dbReference>
<dbReference type="AlphaFoldDB" id="A0A9W9VYK9"/>
<dbReference type="SUPFAM" id="SSF82199">
    <property type="entry name" value="SET domain"/>
    <property type="match status" value="1"/>
</dbReference>
<dbReference type="CDD" id="cd10527">
    <property type="entry name" value="SET_LSMT"/>
    <property type="match status" value="1"/>
</dbReference>
<sequence length="474" mass="53665">MRRQYLPLQSLPAWARLNGIVTNGVAFQNLSSSESDTDKGNAIVATEEKSSHENDSLPQVLLQVPRELVLSLETVQDYSKSDQDFREVLEACGGFGRTTRGAIMLFLLVQITHSSPDTKLQVGMSSPWSDDEEQQLLRGTSLAAVIEAKISSLELEFRRLRQCTENIPWCRQIWWEEGTGSLTEDDWKYVDAAYRSRMVDLPGSGHAMVPCIDMANHVSGSDVRALYDADSEGNAILQLRWGKTMRPGEEVTISYGDEKPASEMIFSYGFLESDRTEESQVLLDMRVPKDDPLDFAKNFMCSEMPGIRLSIVSDAESSSHVSWDSPLVWLACVNEEDGLHIKEIMSHDGSEFETSWKEETLTSPHHLRELLAADPSWDIFQLRAVVLLLEKIETQLSHAREMNQIVGNLHEEMIQSLFRPEIFSLISQLRKLEGTLLEKVVIDLEKQKTELMNSETVINYLIQQSQTEEVEDFS</sequence>
<dbReference type="EMBL" id="JAPZBU010000008">
    <property type="protein sequence ID" value="KAJ5391813.1"/>
    <property type="molecule type" value="Genomic_DNA"/>
</dbReference>
<protein>
    <recommendedName>
        <fullName evidence="3">SET domain-containing protein</fullName>
    </recommendedName>
</protein>
<dbReference type="GeneID" id="81370920"/>
<dbReference type="PANTHER" id="PTHR13271">
    <property type="entry name" value="UNCHARACTERIZED PUTATIVE METHYLTRANSFERASE"/>
    <property type="match status" value="1"/>
</dbReference>
<evidence type="ECO:0000313" key="1">
    <source>
        <dbReference type="EMBL" id="KAJ5391813.1"/>
    </source>
</evidence>
<dbReference type="GO" id="GO:0016279">
    <property type="term" value="F:protein-lysine N-methyltransferase activity"/>
    <property type="evidence" value="ECO:0007669"/>
    <property type="project" value="TreeGrafter"/>
</dbReference>
<dbReference type="InterPro" id="IPR050600">
    <property type="entry name" value="SETD3_SETD6_MTase"/>
</dbReference>
<gene>
    <name evidence="1" type="ORF">N7509_007303</name>
</gene>
<reference evidence="1" key="1">
    <citation type="submission" date="2022-12" db="EMBL/GenBank/DDBJ databases">
        <authorList>
            <person name="Petersen C."/>
        </authorList>
    </citation>
    <scope>NUCLEOTIDE SEQUENCE</scope>
    <source>
        <strain evidence="1">IBT 29677</strain>
    </source>
</reference>
<evidence type="ECO:0000313" key="2">
    <source>
        <dbReference type="Proteomes" id="UP001147747"/>
    </source>
</evidence>
<dbReference type="Gene3D" id="3.90.1410.10">
    <property type="entry name" value="set domain protein methyltransferase, domain 1"/>
    <property type="match status" value="1"/>
</dbReference>
<reference evidence="1" key="2">
    <citation type="journal article" date="2023" name="IMA Fungus">
        <title>Comparative genomic study of the Penicillium genus elucidates a diverse pangenome and 15 lateral gene transfer events.</title>
        <authorList>
            <person name="Petersen C."/>
            <person name="Sorensen T."/>
            <person name="Nielsen M.R."/>
            <person name="Sondergaard T.E."/>
            <person name="Sorensen J.L."/>
            <person name="Fitzpatrick D.A."/>
            <person name="Frisvad J.C."/>
            <person name="Nielsen K.L."/>
        </authorList>
    </citation>
    <scope>NUCLEOTIDE SEQUENCE</scope>
    <source>
        <strain evidence="1">IBT 29677</strain>
    </source>
</reference>
<dbReference type="GO" id="GO:0005634">
    <property type="term" value="C:nucleus"/>
    <property type="evidence" value="ECO:0007669"/>
    <property type="project" value="TreeGrafter"/>
</dbReference>
<organism evidence="1 2">
    <name type="scientific">Penicillium cosmopolitanum</name>
    <dbReference type="NCBI Taxonomy" id="1131564"/>
    <lineage>
        <taxon>Eukaryota</taxon>
        <taxon>Fungi</taxon>
        <taxon>Dikarya</taxon>
        <taxon>Ascomycota</taxon>
        <taxon>Pezizomycotina</taxon>
        <taxon>Eurotiomycetes</taxon>
        <taxon>Eurotiomycetidae</taxon>
        <taxon>Eurotiales</taxon>
        <taxon>Aspergillaceae</taxon>
        <taxon>Penicillium</taxon>
    </lineage>
</organism>
<evidence type="ECO:0008006" key="3">
    <source>
        <dbReference type="Google" id="ProtNLM"/>
    </source>
</evidence>
<dbReference type="RefSeq" id="XP_056487491.1">
    <property type="nucleotide sequence ID" value="XM_056631940.1"/>
</dbReference>